<dbReference type="GO" id="GO:0005509">
    <property type="term" value="F:calcium ion binding"/>
    <property type="evidence" value="ECO:0007669"/>
    <property type="project" value="InterPro"/>
</dbReference>
<dbReference type="PROSITE" id="PS00018">
    <property type="entry name" value="EF_HAND_1"/>
    <property type="match status" value="1"/>
</dbReference>
<evidence type="ECO:0000259" key="1">
    <source>
        <dbReference type="PROSITE" id="PS50222"/>
    </source>
</evidence>
<accession>A0A8J5WVA3</accession>
<sequence length="140" mass="15736">MKHTLPPVMSRLCHGEPTHVGRHCCNLAILFDFVLRYKRGSRRRIRWRAASSSRRNGEVVVDGLEIRQLVENKEAPFGKFVDQKFRLLDADGNGRLSLRELEQAVADIGAANGLPDRVSSAQADNISEEIQEALDMHQSS</sequence>
<name>A0A8J5WVA3_ZIZPA</name>
<protein>
    <recommendedName>
        <fullName evidence="1">EF-hand domain-containing protein</fullName>
    </recommendedName>
</protein>
<dbReference type="PANTHER" id="PTHR34574:SF2">
    <property type="entry name" value="CALCIUM-BINDING EF-HAND FAMILY PROTEIN"/>
    <property type="match status" value="1"/>
</dbReference>
<dbReference type="AlphaFoldDB" id="A0A8J5WVA3"/>
<dbReference type="PROSITE" id="PS50222">
    <property type="entry name" value="EF_HAND_2"/>
    <property type="match status" value="1"/>
</dbReference>
<dbReference type="OrthoDB" id="1881481at2759"/>
<feature type="domain" description="EF-hand" evidence="1">
    <location>
        <begin position="76"/>
        <end position="111"/>
    </location>
</feature>
<reference evidence="2" key="1">
    <citation type="journal article" date="2021" name="bioRxiv">
        <title>Whole Genome Assembly and Annotation of Northern Wild Rice, Zizania palustris L., Supports a Whole Genome Duplication in the Zizania Genus.</title>
        <authorList>
            <person name="Haas M."/>
            <person name="Kono T."/>
            <person name="Macchietto M."/>
            <person name="Millas R."/>
            <person name="McGilp L."/>
            <person name="Shao M."/>
            <person name="Duquette J."/>
            <person name="Hirsch C.N."/>
            <person name="Kimball J."/>
        </authorList>
    </citation>
    <scope>NUCLEOTIDE SEQUENCE</scope>
    <source>
        <tissue evidence="2">Fresh leaf tissue</tissue>
    </source>
</reference>
<dbReference type="InterPro" id="IPR002048">
    <property type="entry name" value="EF_hand_dom"/>
</dbReference>
<proteinExistence type="predicted"/>
<evidence type="ECO:0000313" key="3">
    <source>
        <dbReference type="Proteomes" id="UP000729402"/>
    </source>
</evidence>
<keyword evidence="3" id="KW-1185">Reference proteome</keyword>
<dbReference type="Proteomes" id="UP000729402">
    <property type="component" value="Unassembled WGS sequence"/>
</dbReference>
<dbReference type="InterPro" id="IPR018247">
    <property type="entry name" value="EF_Hand_1_Ca_BS"/>
</dbReference>
<reference evidence="2" key="2">
    <citation type="submission" date="2021-02" db="EMBL/GenBank/DDBJ databases">
        <authorList>
            <person name="Kimball J.A."/>
            <person name="Haas M.W."/>
            <person name="Macchietto M."/>
            <person name="Kono T."/>
            <person name="Duquette J."/>
            <person name="Shao M."/>
        </authorList>
    </citation>
    <scope>NUCLEOTIDE SEQUENCE</scope>
    <source>
        <tissue evidence="2">Fresh leaf tissue</tissue>
    </source>
</reference>
<organism evidence="2 3">
    <name type="scientific">Zizania palustris</name>
    <name type="common">Northern wild rice</name>
    <dbReference type="NCBI Taxonomy" id="103762"/>
    <lineage>
        <taxon>Eukaryota</taxon>
        <taxon>Viridiplantae</taxon>
        <taxon>Streptophyta</taxon>
        <taxon>Embryophyta</taxon>
        <taxon>Tracheophyta</taxon>
        <taxon>Spermatophyta</taxon>
        <taxon>Magnoliopsida</taxon>
        <taxon>Liliopsida</taxon>
        <taxon>Poales</taxon>
        <taxon>Poaceae</taxon>
        <taxon>BOP clade</taxon>
        <taxon>Oryzoideae</taxon>
        <taxon>Oryzeae</taxon>
        <taxon>Zizaniinae</taxon>
        <taxon>Zizania</taxon>
    </lineage>
</organism>
<dbReference type="EMBL" id="JAAALK010000080">
    <property type="protein sequence ID" value="KAG8095419.1"/>
    <property type="molecule type" value="Genomic_DNA"/>
</dbReference>
<gene>
    <name evidence="2" type="ORF">GUJ93_ZPchr0012g19722</name>
</gene>
<comment type="caution">
    <text evidence="2">The sequence shown here is derived from an EMBL/GenBank/DDBJ whole genome shotgun (WGS) entry which is preliminary data.</text>
</comment>
<evidence type="ECO:0000313" key="2">
    <source>
        <dbReference type="EMBL" id="KAG8095419.1"/>
    </source>
</evidence>
<dbReference type="PANTHER" id="PTHR34574">
    <property type="entry name" value="CALCIUM-BINDING EF-HAND FAMILY PROTEIN-RELATED"/>
    <property type="match status" value="1"/>
</dbReference>